<keyword evidence="2" id="KW-0238">DNA-binding</keyword>
<evidence type="ECO:0000256" key="1">
    <source>
        <dbReference type="ARBA" id="ARBA00023015"/>
    </source>
</evidence>
<name>A0ABD6DI54_9EURY</name>
<keyword evidence="6" id="KW-1185">Reference proteome</keyword>
<dbReference type="Pfam" id="PF01638">
    <property type="entry name" value="HxlR"/>
    <property type="match status" value="1"/>
</dbReference>
<protein>
    <submittedName>
        <fullName evidence="5">Winged helix-turn-helix transcriptional regulator</fullName>
    </submittedName>
</protein>
<organism evidence="5 6">
    <name type="scientific">Haloarchaeobius litoreus</name>
    <dbReference type="NCBI Taxonomy" id="755306"/>
    <lineage>
        <taxon>Archaea</taxon>
        <taxon>Methanobacteriati</taxon>
        <taxon>Methanobacteriota</taxon>
        <taxon>Stenosarchaea group</taxon>
        <taxon>Halobacteria</taxon>
        <taxon>Halobacteriales</taxon>
        <taxon>Halorubellaceae</taxon>
        <taxon>Haloarchaeobius</taxon>
    </lineage>
</organism>
<feature type="domain" description="HTH hxlR-type" evidence="4">
    <location>
        <begin position="19"/>
        <end position="116"/>
    </location>
</feature>
<dbReference type="AlphaFoldDB" id="A0ABD6DI54"/>
<dbReference type="EMBL" id="JBHUDO010000002">
    <property type="protein sequence ID" value="MFD1645778.1"/>
    <property type="molecule type" value="Genomic_DNA"/>
</dbReference>
<dbReference type="PROSITE" id="PS51118">
    <property type="entry name" value="HTH_HXLR"/>
    <property type="match status" value="1"/>
</dbReference>
<dbReference type="Gene3D" id="1.10.10.10">
    <property type="entry name" value="Winged helix-like DNA-binding domain superfamily/Winged helix DNA-binding domain"/>
    <property type="match status" value="1"/>
</dbReference>
<dbReference type="SMART" id="SM00418">
    <property type="entry name" value="HTH_ARSR"/>
    <property type="match status" value="1"/>
</dbReference>
<gene>
    <name evidence="5" type="ORF">ACFSBL_08795</name>
</gene>
<dbReference type="InterPro" id="IPR001845">
    <property type="entry name" value="HTH_ArsR_DNA-bd_dom"/>
</dbReference>
<dbReference type="PANTHER" id="PTHR33204">
    <property type="entry name" value="TRANSCRIPTIONAL REGULATOR, MARR FAMILY"/>
    <property type="match status" value="1"/>
</dbReference>
<dbReference type="RefSeq" id="WP_256398705.1">
    <property type="nucleotide sequence ID" value="NZ_JANHJR010000001.1"/>
</dbReference>
<keyword evidence="3" id="KW-0804">Transcription</keyword>
<evidence type="ECO:0000313" key="5">
    <source>
        <dbReference type="EMBL" id="MFD1645778.1"/>
    </source>
</evidence>
<keyword evidence="1" id="KW-0805">Transcription regulation</keyword>
<evidence type="ECO:0000259" key="4">
    <source>
        <dbReference type="PROSITE" id="PS51118"/>
    </source>
</evidence>
<dbReference type="InterPro" id="IPR002577">
    <property type="entry name" value="HTH_HxlR"/>
</dbReference>
<dbReference type="Proteomes" id="UP001597034">
    <property type="component" value="Unassembled WGS sequence"/>
</dbReference>
<accession>A0ABD6DI54</accession>
<dbReference type="SUPFAM" id="SSF46785">
    <property type="entry name" value="Winged helix' DNA-binding domain"/>
    <property type="match status" value="1"/>
</dbReference>
<evidence type="ECO:0000313" key="6">
    <source>
        <dbReference type="Proteomes" id="UP001597034"/>
    </source>
</evidence>
<dbReference type="InterPro" id="IPR036390">
    <property type="entry name" value="WH_DNA-bd_sf"/>
</dbReference>
<dbReference type="InterPro" id="IPR036388">
    <property type="entry name" value="WH-like_DNA-bd_sf"/>
</dbReference>
<proteinExistence type="predicted"/>
<reference evidence="5 6" key="1">
    <citation type="journal article" date="2019" name="Int. J. Syst. Evol. Microbiol.">
        <title>The Global Catalogue of Microorganisms (GCM) 10K type strain sequencing project: providing services to taxonomists for standard genome sequencing and annotation.</title>
        <authorList>
            <consortium name="The Broad Institute Genomics Platform"/>
            <consortium name="The Broad Institute Genome Sequencing Center for Infectious Disease"/>
            <person name="Wu L."/>
            <person name="Ma J."/>
        </authorList>
    </citation>
    <scope>NUCLEOTIDE SEQUENCE [LARGE SCALE GENOMIC DNA]</scope>
    <source>
        <strain evidence="5 6">CGMCC 1.10390</strain>
    </source>
</reference>
<comment type="caution">
    <text evidence="5">The sequence shown here is derived from an EMBL/GenBank/DDBJ whole genome shotgun (WGS) entry which is preliminary data.</text>
</comment>
<evidence type="ECO:0000256" key="2">
    <source>
        <dbReference type="ARBA" id="ARBA00023125"/>
    </source>
</evidence>
<evidence type="ECO:0000256" key="3">
    <source>
        <dbReference type="ARBA" id="ARBA00023163"/>
    </source>
</evidence>
<dbReference type="PANTHER" id="PTHR33204:SF18">
    <property type="entry name" value="TRANSCRIPTIONAL REGULATORY PROTEIN"/>
    <property type="match status" value="1"/>
</dbReference>
<dbReference type="GO" id="GO:0003677">
    <property type="term" value="F:DNA binding"/>
    <property type="evidence" value="ECO:0007669"/>
    <property type="project" value="UniProtKB-KW"/>
</dbReference>
<sequence length="123" mass="14139">MDYEDPPKPDPEDDLFEVCPVARAFEIVGSKWRLAVLRSLHLYGEQRFSELQETTTADSSTLSRVVEELEEQELVTRRLEDRPIATYYDLTEPGDGLATVFEAFEDWAFEYTAAEMPALEVQD</sequence>